<evidence type="ECO:0000256" key="1">
    <source>
        <dbReference type="ARBA" id="ARBA00004651"/>
    </source>
</evidence>
<dbReference type="InterPro" id="IPR003439">
    <property type="entry name" value="ABC_transporter-like_ATP-bd"/>
</dbReference>
<dbReference type="Pfam" id="PF00664">
    <property type="entry name" value="ABC_membrane"/>
    <property type="match status" value="1"/>
</dbReference>
<keyword evidence="7 9" id="KW-0472">Membrane</keyword>
<dbReference type="Gene3D" id="1.20.1560.10">
    <property type="entry name" value="ABC transporter type 1, transmembrane domain"/>
    <property type="match status" value="1"/>
</dbReference>
<dbReference type="GO" id="GO:0005524">
    <property type="term" value="F:ATP binding"/>
    <property type="evidence" value="ECO:0007669"/>
    <property type="project" value="UniProtKB-KW"/>
</dbReference>
<evidence type="ECO:0000256" key="6">
    <source>
        <dbReference type="ARBA" id="ARBA00022989"/>
    </source>
</evidence>
<feature type="domain" description="ABC transmembrane type-1" evidence="11">
    <location>
        <begin position="36"/>
        <end position="319"/>
    </location>
</feature>
<dbReference type="Pfam" id="PF00005">
    <property type="entry name" value="ABC_tran"/>
    <property type="match status" value="1"/>
</dbReference>
<dbReference type="GO" id="GO:0016887">
    <property type="term" value="F:ATP hydrolysis activity"/>
    <property type="evidence" value="ECO:0007669"/>
    <property type="project" value="InterPro"/>
</dbReference>
<feature type="domain" description="ABC transporter" evidence="10">
    <location>
        <begin position="397"/>
        <end position="630"/>
    </location>
</feature>
<accession>A0A7W2ICC1</accession>
<feature type="transmembrane region" description="Helical" evidence="9">
    <location>
        <begin position="176"/>
        <end position="194"/>
    </location>
</feature>
<dbReference type="InterPro" id="IPR017871">
    <property type="entry name" value="ABC_transporter-like_CS"/>
</dbReference>
<dbReference type="InterPro" id="IPR036640">
    <property type="entry name" value="ABC1_TM_sf"/>
</dbReference>
<evidence type="ECO:0000259" key="10">
    <source>
        <dbReference type="PROSITE" id="PS50893"/>
    </source>
</evidence>
<evidence type="ECO:0000313" key="13">
    <source>
        <dbReference type="Proteomes" id="UP000534388"/>
    </source>
</evidence>
<dbReference type="GO" id="GO:0015421">
    <property type="term" value="F:ABC-type oligopeptide transporter activity"/>
    <property type="evidence" value="ECO:0007669"/>
    <property type="project" value="TreeGrafter"/>
</dbReference>
<dbReference type="InterPro" id="IPR003593">
    <property type="entry name" value="AAA+_ATPase"/>
</dbReference>
<dbReference type="PROSITE" id="PS00211">
    <property type="entry name" value="ABC_TRANSPORTER_1"/>
    <property type="match status" value="1"/>
</dbReference>
<sequence>MQADHDLQPHDARRQTLQAVALLRRAAQPDQRHLGWAVLWLVLAALLEVLGPIMGKALIDQHLLPHRLDWPRMAALLAGVLLTGWVASGLRYLQLVRLSGLAMRSVRRLREQVYGHVLRLPMAFFDRAITGQLVSRVTNDTEAVKTLYVQVLFVMLDSSIVLIGTVCAMAWLDWHLMSIVLALLPAVLAIIWLYQRWSAPAVTRARALRSDINGHLAESIGGMSVLQASNAEARFAARFRTTNERHYEARMAELRANAWLLRPALDLLNIVLLASVIFAFGQRQMTATEVGVLYAFISYIARVIEPLIQITMQFSQLQQSVVASARVAALLDEASAPEHAAHDKAAHNKVAHGAAAHDNAAQGKATQDEAAHDLGARAPTTAQRPARRLHDANAPAVALRHIGFAYVPGQPVLHDLSLEIGQGDFVGIVGHTGSGKSTLLSLLLRYYPVQQGAITILGAPLESIANAEFRAEVGLVPQEPFLLAASARENIAMGRDLSDAQVEAAARAAHAHDFIMALEHGYDTALGEGGSRLSVGQKQLIAIARALAGQPRILLLDEATSHIDSQTEQIVQTALDELRGRVTIIAIAHRLSTIREADRIVVLNHGRIAESGPHAQLMQVDGGLYQRLYQLQQLAA</sequence>
<name>A0A7W2ICC1_9BURK</name>
<dbReference type="GO" id="GO:0005886">
    <property type="term" value="C:plasma membrane"/>
    <property type="evidence" value="ECO:0007669"/>
    <property type="project" value="UniProtKB-SubCell"/>
</dbReference>
<dbReference type="PANTHER" id="PTHR43394">
    <property type="entry name" value="ATP-DEPENDENT PERMEASE MDL1, MITOCHONDRIAL"/>
    <property type="match status" value="1"/>
</dbReference>
<feature type="region of interest" description="Disordered" evidence="8">
    <location>
        <begin position="341"/>
        <end position="369"/>
    </location>
</feature>
<dbReference type="PANTHER" id="PTHR43394:SF1">
    <property type="entry name" value="ATP-BINDING CASSETTE SUB-FAMILY B MEMBER 10, MITOCHONDRIAL"/>
    <property type="match status" value="1"/>
</dbReference>
<feature type="transmembrane region" description="Helical" evidence="9">
    <location>
        <begin position="147"/>
        <end position="169"/>
    </location>
</feature>
<evidence type="ECO:0000256" key="9">
    <source>
        <dbReference type="SAM" id="Phobius"/>
    </source>
</evidence>
<evidence type="ECO:0000256" key="2">
    <source>
        <dbReference type="ARBA" id="ARBA00022475"/>
    </source>
</evidence>
<comment type="subcellular location">
    <subcellularLocation>
        <location evidence="1">Cell membrane</location>
        <topology evidence="1">Multi-pass membrane protein</topology>
    </subcellularLocation>
</comment>
<keyword evidence="13" id="KW-1185">Reference proteome</keyword>
<evidence type="ECO:0000256" key="7">
    <source>
        <dbReference type="ARBA" id="ARBA00023136"/>
    </source>
</evidence>
<dbReference type="SUPFAM" id="SSF90123">
    <property type="entry name" value="ABC transporter transmembrane region"/>
    <property type="match status" value="1"/>
</dbReference>
<evidence type="ECO:0000256" key="5">
    <source>
        <dbReference type="ARBA" id="ARBA00022840"/>
    </source>
</evidence>
<keyword evidence="3 9" id="KW-0812">Transmembrane</keyword>
<comment type="caution">
    <text evidence="12">The sequence shown here is derived from an EMBL/GenBank/DDBJ whole genome shotgun (WGS) entry which is preliminary data.</text>
</comment>
<proteinExistence type="predicted"/>
<feature type="transmembrane region" description="Helical" evidence="9">
    <location>
        <begin position="74"/>
        <end position="93"/>
    </location>
</feature>
<keyword evidence="2" id="KW-1003">Cell membrane</keyword>
<evidence type="ECO:0000259" key="11">
    <source>
        <dbReference type="PROSITE" id="PS50929"/>
    </source>
</evidence>
<dbReference type="CDD" id="cd18544">
    <property type="entry name" value="ABC_6TM_TmrA_like"/>
    <property type="match status" value="1"/>
</dbReference>
<protein>
    <submittedName>
        <fullName evidence="12">ATP-binding cassette domain-containing protein</fullName>
    </submittedName>
</protein>
<reference evidence="12 13" key="1">
    <citation type="submission" date="2020-07" db="EMBL/GenBank/DDBJ databases">
        <title>Novel species isolated from subtropical streams in China.</title>
        <authorList>
            <person name="Lu H."/>
        </authorList>
    </citation>
    <scope>NUCLEOTIDE SEQUENCE [LARGE SCALE GENOMIC DNA]</scope>
    <source>
        <strain evidence="12 13">LX20W</strain>
    </source>
</reference>
<gene>
    <name evidence="12" type="ORF">H3H37_13560</name>
</gene>
<dbReference type="SMART" id="SM00382">
    <property type="entry name" value="AAA"/>
    <property type="match status" value="1"/>
</dbReference>
<dbReference type="AlphaFoldDB" id="A0A7W2ICC1"/>
<dbReference type="PROSITE" id="PS50893">
    <property type="entry name" value="ABC_TRANSPORTER_2"/>
    <property type="match status" value="1"/>
</dbReference>
<evidence type="ECO:0000256" key="4">
    <source>
        <dbReference type="ARBA" id="ARBA00022741"/>
    </source>
</evidence>
<feature type="transmembrane region" description="Helical" evidence="9">
    <location>
        <begin position="259"/>
        <end position="280"/>
    </location>
</feature>
<dbReference type="EMBL" id="JACEZT010000008">
    <property type="protein sequence ID" value="MBA5638083.1"/>
    <property type="molecule type" value="Genomic_DNA"/>
</dbReference>
<dbReference type="Proteomes" id="UP000534388">
    <property type="component" value="Unassembled WGS sequence"/>
</dbReference>
<dbReference type="InterPro" id="IPR011527">
    <property type="entry name" value="ABC1_TM_dom"/>
</dbReference>
<dbReference type="PROSITE" id="PS50929">
    <property type="entry name" value="ABC_TM1F"/>
    <property type="match status" value="1"/>
</dbReference>
<dbReference type="RefSeq" id="WP_182163299.1">
    <property type="nucleotide sequence ID" value="NZ_JACEZT010000008.1"/>
</dbReference>
<dbReference type="InterPro" id="IPR039421">
    <property type="entry name" value="Type_1_exporter"/>
</dbReference>
<feature type="compositionally biased region" description="Low complexity" evidence="8">
    <location>
        <begin position="351"/>
        <end position="365"/>
    </location>
</feature>
<evidence type="ECO:0000256" key="3">
    <source>
        <dbReference type="ARBA" id="ARBA00022692"/>
    </source>
</evidence>
<keyword evidence="5 12" id="KW-0067">ATP-binding</keyword>
<feature type="transmembrane region" description="Helical" evidence="9">
    <location>
        <begin position="34"/>
        <end position="54"/>
    </location>
</feature>
<evidence type="ECO:0000256" key="8">
    <source>
        <dbReference type="SAM" id="MobiDB-lite"/>
    </source>
</evidence>
<keyword evidence="6 9" id="KW-1133">Transmembrane helix</keyword>
<dbReference type="FunFam" id="3.40.50.300:FF:000218">
    <property type="entry name" value="Multidrug ABC transporter ATP-binding protein"/>
    <property type="match status" value="1"/>
</dbReference>
<dbReference type="Gene3D" id="3.40.50.300">
    <property type="entry name" value="P-loop containing nucleotide triphosphate hydrolases"/>
    <property type="match status" value="1"/>
</dbReference>
<dbReference type="InterPro" id="IPR027417">
    <property type="entry name" value="P-loop_NTPase"/>
</dbReference>
<dbReference type="SUPFAM" id="SSF52540">
    <property type="entry name" value="P-loop containing nucleoside triphosphate hydrolases"/>
    <property type="match status" value="1"/>
</dbReference>
<organism evidence="12 13">
    <name type="scientific">Rugamonas brunnea</name>
    <dbReference type="NCBI Taxonomy" id="2758569"/>
    <lineage>
        <taxon>Bacteria</taxon>
        <taxon>Pseudomonadati</taxon>
        <taxon>Pseudomonadota</taxon>
        <taxon>Betaproteobacteria</taxon>
        <taxon>Burkholderiales</taxon>
        <taxon>Oxalobacteraceae</taxon>
        <taxon>Telluria group</taxon>
        <taxon>Rugamonas</taxon>
    </lineage>
</organism>
<keyword evidence="4" id="KW-0547">Nucleotide-binding</keyword>
<evidence type="ECO:0000313" key="12">
    <source>
        <dbReference type="EMBL" id="MBA5638083.1"/>
    </source>
</evidence>